<keyword evidence="4" id="KW-1185">Reference proteome</keyword>
<evidence type="ECO:0000256" key="1">
    <source>
        <dbReference type="SAM" id="Phobius"/>
    </source>
</evidence>
<organism evidence="3 4">
    <name type="scientific">Azonexus fungiphilus</name>
    <dbReference type="NCBI Taxonomy" id="146940"/>
    <lineage>
        <taxon>Bacteria</taxon>
        <taxon>Pseudomonadati</taxon>
        <taxon>Pseudomonadota</taxon>
        <taxon>Betaproteobacteria</taxon>
        <taxon>Rhodocyclales</taxon>
        <taxon>Azonexaceae</taxon>
        <taxon>Azonexus</taxon>
    </lineage>
</organism>
<evidence type="ECO:0000259" key="2">
    <source>
        <dbReference type="Pfam" id="PF02470"/>
    </source>
</evidence>
<comment type="caution">
    <text evidence="3">The sequence shown here is derived from an EMBL/GenBank/DDBJ whole genome shotgun (WGS) entry which is preliminary data.</text>
</comment>
<sequence length="282" mass="30204">MTEPSANPEIPHAEAKAAGLLLLTLLLVLAFVGYVMQARGVFDDNQHLLLVAENAEGVAVGNDLSFSGFPIGRVTRIELGDDGKAHIHIDVPLRDARWLRSSSVFTLERGVVGGARLRAYSGVLDDPQLEDGARRDVLIGDAASGVSELVATMHKLIDNVARLTAEESALSATLANLQQFSATLNGRHGALGALLGNERDVARVLAALEESRALLVDARASLNKLDAALVDVKAITGNARAASEDLDALRAEVDLNLRKVSGMVDELNRKWPFARERELKLP</sequence>
<keyword evidence="1" id="KW-0812">Transmembrane</keyword>
<dbReference type="OrthoDB" id="8770832at2"/>
<dbReference type="Pfam" id="PF02470">
    <property type="entry name" value="MlaD"/>
    <property type="match status" value="1"/>
</dbReference>
<dbReference type="Proteomes" id="UP000270626">
    <property type="component" value="Unassembled WGS sequence"/>
</dbReference>
<keyword evidence="1" id="KW-0472">Membrane</keyword>
<keyword evidence="1" id="KW-1133">Transmembrane helix</keyword>
<protein>
    <submittedName>
        <fullName evidence="3">Phospholipid/cholesterol/gamma-HCH transport system substrate-binding protein</fullName>
    </submittedName>
</protein>
<dbReference type="PANTHER" id="PTHR33371">
    <property type="entry name" value="INTERMEMBRANE PHOSPHOLIPID TRANSPORT SYSTEM BINDING PROTEIN MLAD-RELATED"/>
    <property type="match status" value="1"/>
</dbReference>
<feature type="transmembrane region" description="Helical" evidence="1">
    <location>
        <begin position="17"/>
        <end position="36"/>
    </location>
</feature>
<dbReference type="AlphaFoldDB" id="A0A495VR76"/>
<dbReference type="InterPro" id="IPR052336">
    <property type="entry name" value="MlaD_Phospholipid_Transporter"/>
</dbReference>
<accession>A0A495VR76</accession>
<dbReference type="RefSeq" id="WP_121458686.1">
    <property type="nucleotide sequence ID" value="NZ_RBXP01000016.1"/>
</dbReference>
<reference evidence="3 4" key="1">
    <citation type="submission" date="2018-10" db="EMBL/GenBank/DDBJ databases">
        <title>Genomic Encyclopedia of Type Strains, Phase IV (KMG-IV): sequencing the most valuable type-strain genomes for metagenomic binning, comparative biology and taxonomic classification.</title>
        <authorList>
            <person name="Goeker M."/>
        </authorList>
    </citation>
    <scope>NUCLEOTIDE SEQUENCE [LARGE SCALE GENOMIC DNA]</scope>
    <source>
        <strain evidence="3 4">DSM 23841</strain>
    </source>
</reference>
<feature type="domain" description="Mce/MlaD" evidence="2">
    <location>
        <begin position="47"/>
        <end position="108"/>
    </location>
</feature>
<dbReference type="InterPro" id="IPR003399">
    <property type="entry name" value="Mce/MlaD"/>
</dbReference>
<dbReference type="EMBL" id="RBXP01000016">
    <property type="protein sequence ID" value="RKT51157.1"/>
    <property type="molecule type" value="Genomic_DNA"/>
</dbReference>
<gene>
    <name evidence="3" type="ORF">DFR40_2369</name>
</gene>
<name>A0A495VR76_9RHOO</name>
<evidence type="ECO:0000313" key="3">
    <source>
        <dbReference type="EMBL" id="RKT51157.1"/>
    </source>
</evidence>
<dbReference type="PANTHER" id="PTHR33371:SF4">
    <property type="entry name" value="INTERMEMBRANE PHOSPHOLIPID TRANSPORT SYSTEM BINDING PROTEIN MLAD"/>
    <property type="match status" value="1"/>
</dbReference>
<proteinExistence type="predicted"/>
<evidence type="ECO:0000313" key="4">
    <source>
        <dbReference type="Proteomes" id="UP000270626"/>
    </source>
</evidence>